<keyword evidence="1 2" id="KW-0238">DNA-binding</keyword>
<organism evidence="4 5">
    <name type="scientific">Sphingomonas paeninsulae</name>
    <dbReference type="NCBI Taxonomy" id="2319844"/>
    <lineage>
        <taxon>Bacteria</taxon>
        <taxon>Pseudomonadati</taxon>
        <taxon>Pseudomonadota</taxon>
        <taxon>Alphaproteobacteria</taxon>
        <taxon>Sphingomonadales</taxon>
        <taxon>Sphingomonadaceae</taxon>
        <taxon>Sphingomonas</taxon>
    </lineage>
</organism>
<evidence type="ECO:0000256" key="1">
    <source>
        <dbReference type="ARBA" id="ARBA00023125"/>
    </source>
</evidence>
<dbReference type="OrthoDB" id="9798857at2"/>
<dbReference type="GO" id="GO:0003700">
    <property type="term" value="F:DNA-binding transcription factor activity"/>
    <property type="evidence" value="ECO:0007669"/>
    <property type="project" value="TreeGrafter"/>
</dbReference>
<gene>
    <name evidence="4" type="ORF">D3Y57_04615</name>
</gene>
<dbReference type="PROSITE" id="PS50977">
    <property type="entry name" value="HTH_TETR_2"/>
    <property type="match status" value="1"/>
</dbReference>
<dbReference type="AlphaFoldDB" id="A0A494THI6"/>
<dbReference type="Pfam" id="PF00440">
    <property type="entry name" value="TetR_N"/>
    <property type="match status" value="1"/>
</dbReference>
<dbReference type="Gene3D" id="1.10.357.10">
    <property type="entry name" value="Tetracycline Repressor, domain 2"/>
    <property type="match status" value="1"/>
</dbReference>
<dbReference type="InterPro" id="IPR050109">
    <property type="entry name" value="HTH-type_TetR-like_transc_reg"/>
</dbReference>
<geneLocation type="plasmid" evidence="4">
    <name>unnamed1</name>
</geneLocation>
<evidence type="ECO:0000259" key="3">
    <source>
        <dbReference type="PROSITE" id="PS50977"/>
    </source>
</evidence>
<dbReference type="RefSeq" id="WP_121151772.1">
    <property type="nucleotide sequence ID" value="NZ_CP032828.1"/>
</dbReference>
<accession>A0A494THI6</accession>
<evidence type="ECO:0000256" key="2">
    <source>
        <dbReference type="PROSITE-ProRule" id="PRU00335"/>
    </source>
</evidence>
<evidence type="ECO:0000313" key="4">
    <source>
        <dbReference type="EMBL" id="AYJ85306.1"/>
    </source>
</evidence>
<dbReference type="Proteomes" id="UP000276254">
    <property type="component" value="Plasmid unnamed1"/>
</dbReference>
<dbReference type="InterPro" id="IPR009057">
    <property type="entry name" value="Homeodomain-like_sf"/>
</dbReference>
<feature type="domain" description="HTH tetR-type" evidence="3">
    <location>
        <begin position="24"/>
        <end position="84"/>
    </location>
</feature>
<dbReference type="PANTHER" id="PTHR30055">
    <property type="entry name" value="HTH-TYPE TRANSCRIPTIONAL REGULATOR RUTR"/>
    <property type="match status" value="1"/>
</dbReference>
<dbReference type="KEGG" id="spha:D3Y57_04615"/>
<proteinExistence type="predicted"/>
<dbReference type="InterPro" id="IPR001647">
    <property type="entry name" value="HTH_TetR"/>
</dbReference>
<reference evidence="4 5" key="1">
    <citation type="submission" date="2018-09" db="EMBL/GenBank/DDBJ databases">
        <title>Sphingomonas peninsula sp. nov., isolated from fildes peninsula, Antarctic soil.</title>
        <authorList>
            <person name="Yingchao G."/>
        </authorList>
    </citation>
    <scope>NUCLEOTIDE SEQUENCE [LARGE SCALE GENOMIC DNA]</scope>
    <source>
        <strain evidence="4 5">YZ-8</strain>
        <plasmid evidence="4 5">unnamed1</plasmid>
    </source>
</reference>
<dbReference type="SUPFAM" id="SSF46689">
    <property type="entry name" value="Homeodomain-like"/>
    <property type="match status" value="1"/>
</dbReference>
<dbReference type="GO" id="GO:0000976">
    <property type="term" value="F:transcription cis-regulatory region binding"/>
    <property type="evidence" value="ECO:0007669"/>
    <property type="project" value="TreeGrafter"/>
</dbReference>
<dbReference type="PRINTS" id="PR00455">
    <property type="entry name" value="HTHTETR"/>
</dbReference>
<evidence type="ECO:0000313" key="5">
    <source>
        <dbReference type="Proteomes" id="UP000276254"/>
    </source>
</evidence>
<keyword evidence="5" id="KW-1185">Reference proteome</keyword>
<name>A0A494THI6_SPHPE</name>
<feature type="DNA-binding region" description="H-T-H motif" evidence="2">
    <location>
        <begin position="47"/>
        <end position="66"/>
    </location>
</feature>
<dbReference type="PANTHER" id="PTHR30055:SF241">
    <property type="entry name" value="TRANSCRIPTIONAL REGULATORY PROTEIN"/>
    <property type="match status" value="1"/>
</dbReference>
<sequence>MEYIIVFEDEGEFMVRVSRQQSRIQTRERIRSAARREFSRRGYGATTIDVITEAAGFSRGAFYANYESKQDLLLELMTESHEQEVVAWTDLVAHSDNLDALLAELERRFDEYAAQRDWWLLHAELQLEAERHETVGKLHRLYSERTTTGLEALFSALFNRLGVAGVLTRQLLQWRCEH</sequence>
<dbReference type="EMBL" id="CP032828">
    <property type="protein sequence ID" value="AYJ85306.1"/>
    <property type="molecule type" value="Genomic_DNA"/>
</dbReference>
<keyword evidence="4" id="KW-0614">Plasmid</keyword>
<protein>
    <submittedName>
        <fullName evidence="4">TetR/AcrR family transcriptional regulator</fullName>
    </submittedName>
</protein>